<sequence length="201" mass="21584">MYIAAIFVASILGCSHAFPSGAHNNGSNIMESMSSYCTAGHFRPNHANHLPQSTAAPYTITVTSPAGTMYKHGQPVTITLAGTSGRQFKGFFIQGDCTEVTFEGTITCGSQGHNVTFCGKSGATHSNAVPKDQVVCTWNPPEFQIGKVQFIATFVENFSIFWSGVRSSTTLVADPTALTYAQQLQRFQMLLMQRMNGAGGE</sequence>
<dbReference type="EMBL" id="CAXITT010000165">
    <property type="protein sequence ID" value="CAL1534243.1"/>
    <property type="molecule type" value="Genomic_DNA"/>
</dbReference>
<feature type="signal peptide" evidence="9">
    <location>
        <begin position="1"/>
        <end position="17"/>
    </location>
</feature>
<keyword evidence="7" id="KW-0391">Immunity</keyword>
<evidence type="ECO:0000256" key="1">
    <source>
        <dbReference type="ARBA" id="ARBA00004613"/>
    </source>
</evidence>
<gene>
    <name evidence="11" type="ORF">GSLYS_00008203001</name>
</gene>
<protein>
    <recommendedName>
        <fullName evidence="10">Reelin domain-containing protein</fullName>
    </recommendedName>
</protein>
<dbReference type="GO" id="GO:0016020">
    <property type="term" value="C:membrane"/>
    <property type="evidence" value="ECO:0007669"/>
    <property type="project" value="TreeGrafter"/>
</dbReference>
<dbReference type="InterPro" id="IPR051237">
    <property type="entry name" value="Ferric-chelate_Red/DefProt"/>
</dbReference>
<organism evidence="11 12">
    <name type="scientific">Lymnaea stagnalis</name>
    <name type="common">Great pond snail</name>
    <name type="synonym">Helix stagnalis</name>
    <dbReference type="NCBI Taxonomy" id="6523"/>
    <lineage>
        <taxon>Eukaryota</taxon>
        <taxon>Metazoa</taxon>
        <taxon>Spiralia</taxon>
        <taxon>Lophotrochozoa</taxon>
        <taxon>Mollusca</taxon>
        <taxon>Gastropoda</taxon>
        <taxon>Heterobranchia</taxon>
        <taxon>Euthyneura</taxon>
        <taxon>Panpulmonata</taxon>
        <taxon>Hygrophila</taxon>
        <taxon>Lymnaeoidea</taxon>
        <taxon>Lymnaeidae</taxon>
        <taxon>Lymnaea</taxon>
    </lineage>
</organism>
<evidence type="ECO:0000256" key="2">
    <source>
        <dbReference type="ARBA" id="ARBA00008501"/>
    </source>
</evidence>
<evidence type="ECO:0000259" key="10">
    <source>
        <dbReference type="PROSITE" id="PS51019"/>
    </source>
</evidence>
<dbReference type="Proteomes" id="UP001497497">
    <property type="component" value="Unassembled WGS sequence"/>
</dbReference>
<evidence type="ECO:0000256" key="4">
    <source>
        <dbReference type="ARBA" id="ARBA00022529"/>
    </source>
</evidence>
<evidence type="ECO:0000313" key="12">
    <source>
        <dbReference type="Proteomes" id="UP001497497"/>
    </source>
</evidence>
<proteinExistence type="inferred from homology"/>
<evidence type="ECO:0000256" key="3">
    <source>
        <dbReference type="ARBA" id="ARBA00022525"/>
    </source>
</evidence>
<name>A0AAV2HJS1_LYMST</name>
<dbReference type="PANTHER" id="PTHR45828">
    <property type="entry name" value="CYTOCHROME B561/FERRIC REDUCTASE TRANSMEMBRANE"/>
    <property type="match status" value="1"/>
</dbReference>
<evidence type="ECO:0000256" key="5">
    <source>
        <dbReference type="ARBA" id="ARBA00022588"/>
    </source>
</evidence>
<evidence type="ECO:0000256" key="8">
    <source>
        <dbReference type="ARBA" id="ARBA00023022"/>
    </source>
</evidence>
<accession>A0AAV2HJS1</accession>
<dbReference type="InterPro" id="IPR002861">
    <property type="entry name" value="Reeler_dom"/>
</dbReference>
<evidence type="ECO:0000256" key="7">
    <source>
        <dbReference type="ARBA" id="ARBA00022859"/>
    </source>
</evidence>
<dbReference type="Gene3D" id="2.60.40.4060">
    <property type="entry name" value="Reeler domain"/>
    <property type="match status" value="1"/>
</dbReference>
<dbReference type="GO" id="GO:0005576">
    <property type="term" value="C:extracellular region"/>
    <property type="evidence" value="ECO:0007669"/>
    <property type="project" value="UniProtKB-SubCell"/>
</dbReference>
<keyword evidence="5" id="KW-0399">Innate immunity</keyword>
<dbReference type="CDD" id="cd08544">
    <property type="entry name" value="Reeler"/>
    <property type="match status" value="1"/>
</dbReference>
<keyword evidence="6 9" id="KW-0732">Signal</keyword>
<dbReference type="InterPro" id="IPR042307">
    <property type="entry name" value="Reeler_sf"/>
</dbReference>
<evidence type="ECO:0000256" key="9">
    <source>
        <dbReference type="SAM" id="SignalP"/>
    </source>
</evidence>
<comment type="caution">
    <text evidence="11">The sequence shown here is derived from an EMBL/GenBank/DDBJ whole genome shotgun (WGS) entry which is preliminary data.</text>
</comment>
<comment type="subcellular location">
    <subcellularLocation>
        <location evidence="1">Secreted</location>
    </subcellularLocation>
</comment>
<keyword evidence="3" id="KW-0964">Secreted</keyword>
<dbReference type="GO" id="GO:0042742">
    <property type="term" value="P:defense response to bacterium"/>
    <property type="evidence" value="ECO:0007669"/>
    <property type="project" value="UniProtKB-KW"/>
</dbReference>
<evidence type="ECO:0000313" key="11">
    <source>
        <dbReference type="EMBL" id="CAL1534243.1"/>
    </source>
</evidence>
<feature type="chain" id="PRO_5043438626" description="Reelin domain-containing protein" evidence="9">
    <location>
        <begin position="18"/>
        <end position="201"/>
    </location>
</feature>
<reference evidence="11 12" key="1">
    <citation type="submission" date="2024-04" db="EMBL/GenBank/DDBJ databases">
        <authorList>
            <consortium name="Genoscope - CEA"/>
            <person name="William W."/>
        </authorList>
    </citation>
    <scope>NUCLEOTIDE SEQUENCE [LARGE SCALE GENOMIC DNA]</scope>
</reference>
<keyword evidence="4" id="KW-0929">Antimicrobial</keyword>
<dbReference type="AlphaFoldDB" id="A0AAV2HJS1"/>
<comment type="similarity">
    <text evidence="2">Belongs to the insect defense protein family.</text>
</comment>
<feature type="domain" description="Reelin" evidence="10">
    <location>
        <begin position="22"/>
        <end position="185"/>
    </location>
</feature>
<dbReference type="GO" id="GO:0045087">
    <property type="term" value="P:innate immune response"/>
    <property type="evidence" value="ECO:0007669"/>
    <property type="project" value="UniProtKB-KW"/>
</dbReference>
<dbReference type="PROSITE" id="PS51019">
    <property type="entry name" value="REELIN"/>
    <property type="match status" value="1"/>
</dbReference>
<keyword evidence="12" id="KW-1185">Reference proteome</keyword>
<dbReference type="PANTHER" id="PTHR45828:SF9">
    <property type="entry name" value="CELL WALL INTEGRITY AND STRESS RESPONSE COMPONENT 4-LIKE-RELATED"/>
    <property type="match status" value="1"/>
</dbReference>
<keyword evidence="8" id="KW-0044">Antibiotic</keyword>
<dbReference type="Pfam" id="PF02014">
    <property type="entry name" value="Reeler"/>
    <property type="match status" value="1"/>
</dbReference>
<evidence type="ECO:0000256" key="6">
    <source>
        <dbReference type="ARBA" id="ARBA00022729"/>
    </source>
</evidence>